<dbReference type="EMBL" id="CAJOBP010090267">
    <property type="protein sequence ID" value="CAF4944922.1"/>
    <property type="molecule type" value="Genomic_DNA"/>
</dbReference>
<evidence type="ECO:0000256" key="1">
    <source>
        <dbReference type="SAM" id="MobiDB-lite"/>
    </source>
</evidence>
<evidence type="ECO:0000313" key="3">
    <source>
        <dbReference type="EMBL" id="CAF4944922.1"/>
    </source>
</evidence>
<evidence type="ECO:0000313" key="2">
    <source>
        <dbReference type="EMBL" id="CAF4924903.1"/>
    </source>
</evidence>
<keyword evidence="4" id="KW-1185">Reference proteome</keyword>
<sequence>MDLLETTNNEHSLLLCHNDNNTQPVNINSRLSADEKKQIRSSQANILHDNDNSKFKNNINKSQ</sequence>
<reference evidence="2" key="1">
    <citation type="submission" date="2021-02" db="EMBL/GenBank/DDBJ databases">
        <authorList>
            <person name="Nowell W R."/>
        </authorList>
    </citation>
    <scope>NUCLEOTIDE SEQUENCE</scope>
</reference>
<proteinExistence type="predicted"/>
<feature type="non-terminal residue" evidence="2">
    <location>
        <position position="63"/>
    </location>
</feature>
<accession>A0A821WDB9</accession>
<feature type="region of interest" description="Disordered" evidence="1">
    <location>
        <begin position="34"/>
        <end position="63"/>
    </location>
</feature>
<evidence type="ECO:0000313" key="4">
    <source>
        <dbReference type="Proteomes" id="UP000663873"/>
    </source>
</evidence>
<gene>
    <name evidence="2" type="ORF">UJA718_LOCUS46603</name>
    <name evidence="3" type="ORF">UJA718_LOCUS47476</name>
</gene>
<dbReference type="EMBL" id="CAJOBP010084110">
    <property type="protein sequence ID" value="CAF4924903.1"/>
    <property type="molecule type" value="Genomic_DNA"/>
</dbReference>
<dbReference type="AlphaFoldDB" id="A0A821WDB9"/>
<dbReference type="Proteomes" id="UP000663873">
    <property type="component" value="Unassembled WGS sequence"/>
</dbReference>
<protein>
    <submittedName>
        <fullName evidence="2">Uncharacterized protein</fullName>
    </submittedName>
</protein>
<organism evidence="2 4">
    <name type="scientific">Rotaria socialis</name>
    <dbReference type="NCBI Taxonomy" id="392032"/>
    <lineage>
        <taxon>Eukaryota</taxon>
        <taxon>Metazoa</taxon>
        <taxon>Spiralia</taxon>
        <taxon>Gnathifera</taxon>
        <taxon>Rotifera</taxon>
        <taxon>Eurotatoria</taxon>
        <taxon>Bdelloidea</taxon>
        <taxon>Philodinida</taxon>
        <taxon>Philodinidae</taxon>
        <taxon>Rotaria</taxon>
    </lineage>
</organism>
<comment type="caution">
    <text evidence="2">The sequence shown here is derived from an EMBL/GenBank/DDBJ whole genome shotgun (WGS) entry which is preliminary data.</text>
</comment>
<name>A0A821WDB9_9BILA</name>